<organism evidence="1 3">
    <name type="scientific">Oryza sativa subsp. japonica</name>
    <name type="common">Rice</name>
    <dbReference type="NCBI Taxonomy" id="39947"/>
    <lineage>
        <taxon>Eukaryota</taxon>
        <taxon>Viridiplantae</taxon>
        <taxon>Streptophyta</taxon>
        <taxon>Embryophyta</taxon>
        <taxon>Tracheophyta</taxon>
        <taxon>Spermatophyta</taxon>
        <taxon>Magnoliopsida</taxon>
        <taxon>Liliopsida</taxon>
        <taxon>Poales</taxon>
        <taxon>Poaceae</taxon>
        <taxon>BOP clade</taxon>
        <taxon>Oryzoideae</taxon>
        <taxon>Oryzeae</taxon>
        <taxon>Oryzinae</taxon>
        <taxon>Oryza</taxon>
        <taxon>Oryza sativa</taxon>
    </lineage>
</organism>
<protein>
    <submittedName>
        <fullName evidence="1">Uncharacterized protein</fullName>
    </submittedName>
</protein>
<proteinExistence type="predicted"/>
<evidence type="ECO:0000313" key="1">
    <source>
        <dbReference type="EMBL" id="BAC21436.1"/>
    </source>
</evidence>
<accession>Q8GRK4</accession>
<reference evidence="3" key="3">
    <citation type="journal article" date="2005" name="Nature">
        <title>The map-based sequence of the rice genome.</title>
        <authorList>
            <consortium name="International rice genome sequencing project (IRGSP)"/>
            <person name="Matsumoto T."/>
            <person name="Wu J."/>
            <person name="Kanamori H."/>
            <person name="Katayose Y."/>
            <person name="Fujisawa M."/>
            <person name="Namiki N."/>
            <person name="Mizuno H."/>
            <person name="Yamamoto K."/>
            <person name="Antonio B.A."/>
            <person name="Baba T."/>
            <person name="Sakata K."/>
            <person name="Nagamura Y."/>
            <person name="Aoki H."/>
            <person name="Arikawa K."/>
            <person name="Arita K."/>
            <person name="Bito T."/>
            <person name="Chiden Y."/>
            <person name="Fujitsuka N."/>
            <person name="Fukunaka R."/>
            <person name="Hamada M."/>
            <person name="Harada C."/>
            <person name="Hayashi A."/>
            <person name="Hijishita S."/>
            <person name="Honda M."/>
            <person name="Hosokawa S."/>
            <person name="Ichikawa Y."/>
            <person name="Idonuma A."/>
            <person name="Iijima M."/>
            <person name="Ikeda M."/>
            <person name="Ikeno M."/>
            <person name="Ito K."/>
            <person name="Ito S."/>
            <person name="Ito T."/>
            <person name="Ito Y."/>
            <person name="Ito Y."/>
            <person name="Iwabuchi A."/>
            <person name="Kamiya K."/>
            <person name="Karasawa W."/>
            <person name="Kurita K."/>
            <person name="Katagiri S."/>
            <person name="Kikuta A."/>
            <person name="Kobayashi H."/>
            <person name="Kobayashi N."/>
            <person name="Machita K."/>
            <person name="Maehara T."/>
            <person name="Masukawa M."/>
            <person name="Mizubayashi T."/>
            <person name="Mukai Y."/>
            <person name="Nagasaki H."/>
            <person name="Nagata Y."/>
            <person name="Naito S."/>
            <person name="Nakashima M."/>
            <person name="Nakama Y."/>
            <person name="Nakamichi Y."/>
            <person name="Nakamura M."/>
            <person name="Meguro A."/>
            <person name="Negishi M."/>
            <person name="Ohta I."/>
            <person name="Ohta T."/>
            <person name="Okamoto M."/>
            <person name="Ono N."/>
            <person name="Saji S."/>
            <person name="Sakaguchi M."/>
            <person name="Sakai K."/>
            <person name="Shibata M."/>
            <person name="Shimokawa T."/>
            <person name="Song J."/>
            <person name="Takazaki Y."/>
            <person name="Terasawa K."/>
            <person name="Tsugane M."/>
            <person name="Tsuji K."/>
            <person name="Ueda S."/>
            <person name="Waki K."/>
            <person name="Yamagata H."/>
            <person name="Yamamoto M."/>
            <person name="Yamamoto S."/>
            <person name="Yamane H."/>
            <person name="Yoshiki S."/>
            <person name="Yoshihara R."/>
            <person name="Yukawa K."/>
            <person name="Zhong H."/>
            <person name="Yano M."/>
            <person name="Yuan Q."/>
            <person name="Ouyang S."/>
            <person name="Liu J."/>
            <person name="Jones K.M."/>
            <person name="Gansberger K."/>
            <person name="Moffat K."/>
            <person name="Hill J."/>
            <person name="Bera J."/>
            <person name="Fadrosh D."/>
            <person name="Jin S."/>
            <person name="Johri S."/>
            <person name="Kim M."/>
            <person name="Overton L."/>
            <person name="Reardon M."/>
            <person name="Tsitrin T."/>
            <person name="Vuong H."/>
            <person name="Weaver B."/>
            <person name="Ciecko A."/>
            <person name="Tallon L."/>
            <person name="Jackson J."/>
            <person name="Pai G."/>
            <person name="Aken S.V."/>
            <person name="Utterback T."/>
            <person name="Reidmuller S."/>
            <person name="Feldblyum T."/>
            <person name="Hsiao J."/>
            <person name="Zismann V."/>
            <person name="Iobst S."/>
            <person name="de Vazeille A.R."/>
            <person name="Buell C.R."/>
            <person name="Ying K."/>
            <person name="Li Y."/>
            <person name="Lu T."/>
            <person name="Huang Y."/>
            <person name="Zhao Q."/>
            <person name="Feng Q."/>
            <person name="Zhang L."/>
            <person name="Zhu J."/>
            <person name="Weng Q."/>
            <person name="Mu J."/>
            <person name="Lu Y."/>
            <person name="Fan D."/>
            <person name="Liu Y."/>
            <person name="Guan J."/>
            <person name="Zhang Y."/>
            <person name="Yu S."/>
            <person name="Liu X."/>
            <person name="Zhang Y."/>
            <person name="Hong G."/>
            <person name="Han B."/>
            <person name="Choisne N."/>
            <person name="Demange N."/>
            <person name="Orjeda G."/>
            <person name="Samain S."/>
            <person name="Cattolico L."/>
            <person name="Pelletier E."/>
            <person name="Couloux A."/>
            <person name="Segurens B."/>
            <person name="Wincker P."/>
            <person name="D'Hont A."/>
            <person name="Scarpelli C."/>
            <person name="Weissenbach J."/>
            <person name="Salanoubat M."/>
            <person name="Quetier F."/>
            <person name="Yu Y."/>
            <person name="Kim H.R."/>
            <person name="Rambo T."/>
            <person name="Currie J."/>
            <person name="Collura K."/>
            <person name="Luo M."/>
            <person name="Yang T."/>
            <person name="Ammiraju J.S.S."/>
            <person name="Engler F."/>
            <person name="Soderlund C."/>
            <person name="Wing R.A."/>
            <person name="Palmer L.E."/>
            <person name="de la Bastide M."/>
            <person name="Spiegel L."/>
            <person name="Nascimento L."/>
            <person name="Zutavern T."/>
            <person name="O'Shaughnessy A."/>
            <person name="Dike S."/>
            <person name="Dedhia N."/>
            <person name="Preston R."/>
            <person name="Balija V."/>
            <person name="McCombie W.R."/>
            <person name="Chow T."/>
            <person name="Chen H."/>
            <person name="Chung M."/>
            <person name="Chen C."/>
            <person name="Shaw J."/>
            <person name="Wu H."/>
            <person name="Hsiao K."/>
            <person name="Chao Y."/>
            <person name="Chu M."/>
            <person name="Cheng C."/>
            <person name="Hour A."/>
            <person name="Lee P."/>
            <person name="Lin S."/>
            <person name="Lin Y."/>
            <person name="Liou J."/>
            <person name="Liu S."/>
            <person name="Hsing Y."/>
            <person name="Raghuvanshi S."/>
            <person name="Mohanty A."/>
            <person name="Bharti A.K."/>
            <person name="Gaur A."/>
            <person name="Gupta V."/>
            <person name="Kumar D."/>
            <person name="Ravi V."/>
            <person name="Vij S."/>
            <person name="Kapur A."/>
            <person name="Khurana P."/>
            <person name="Khurana P."/>
            <person name="Khurana J.P."/>
            <person name="Tyagi A.K."/>
            <person name="Gaikwad K."/>
            <person name="Singh A."/>
            <person name="Dalal V."/>
            <person name="Srivastava S."/>
            <person name="Dixit A."/>
            <person name="Pal A.K."/>
            <person name="Ghazi I.A."/>
            <person name="Yadav M."/>
            <person name="Pandit A."/>
            <person name="Bhargava A."/>
            <person name="Sureshbabu K."/>
            <person name="Batra K."/>
            <person name="Sharma T.R."/>
            <person name="Mohapatra T."/>
            <person name="Singh N.K."/>
            <person name="Messing J."/>
            <person name="Nelson A.B."/>
            <person name="Fuks G."/>
            <person name="Kavchok S."/>
            <person name="Keizer G."/>
            <person name="Linton E."/>
            <person name="Llaca V."/>
            <person name="Song R."/>
            <person name="Tanyolac B."/>
            <person name="Young S."/>
            <person name="Ho-Il K."/>
            <person name="Hahn J.H."/>
            <person name="Sangsakoo G."/>
            <person name="Vanavichit A."/>
            <person name="de Mattos Luiz.A.T."/>
            <person name="Zimmer P.D."/>
            <person name="Malone G."/>
            <person name="Dellagostin O."/>
            <person name="de Oliveira A.C."/>
            <person name="Bevan M."/>
            <person name="Bancroft I."/>
            <person name="Minx P."/>
            <person name="Cordum H."/>
            <person name="Wilson R."/>
            <person name="Cheng Z."/>
            <person name="Jin W."/>
            <person name="Jiang J."/>
            <person name="Leong S.A."/>
            <person name="Iwama H."/>
            <person name="Gojobori T."/>
            <person name="Itoh T."/>
            <person name="Niimura Y."/>
            <person name="Fujii Y."/>
            <person name="Habara T."/>
            <person name="Sakai H."/>
            <person name="Sato Y."/>
            <person name="Wilson G."/>
            <person name="Kumar K."/>
            <person name="McCouch S."/>
            <person name="Juretic N."/>
            <person name="Hoen D."/>
            <person name="Wright S."/>
            <person name="Bruskiewich R."/>
            <person name="Bureau T."/>
            <person name="Miyao A."/>
            <person name="Hirochika H."/>
            <person name="Nishikawa T."/>
            <person name="Kadowaki K."/>
            <person name="Sugiura M."/>
            <person name="Burr B."/>
            <person name="Sasaki T."/>
        </authorList>
    </citation>
    <scope>NUCLEOTIDE SEQUENCE [LARGE SCALE GENOMIC DNA]</scope>
    <source>
        <strain evidence="3">cv. Nipponbare</strain>
    </source>
</reference>
<dbReference type="EMBL" id="AP004303">
    <property type="protein sequence ID" value="BAC21436.1"/>
    <property type="molecule type" value="Genomic_DNA"/>
</dbReference>
<reference evidence="3" key="4">
    <citation type="journal article" date="2008" name="Nucleic Acids Res.">
        <title>The rice annotation project database (RAP-DB): 2008 update.</title>
        <authorList>
            <consortium name="The rice annotation project (RAP)"/>
        </authorList>
    </citation>
    <scope>GENOME REANNOTATION</scope>
    <source>
        <strain evidence="3">cv. Nipponbare</strain>
    </source>
</reference>
<sequence>MSRPILRLRRPHLSHLRRPVRRHDATDVLAFLRPRHLIIGPRSGYASDATTAPPARPWRRSTCTWRSMTGRNAYSIHKLDIEGGRRRRHGLAGDPPAAA</sequence>
<evidence type="ECO:0000313" key="2">
    <source>
        <dbReference type="EMBL" id="BAC21522.1"/>
    </source>
</evidence>
<dbReference type="EMBL" id="AP005246">
    <property type="protein sequence ID" value="BAC21522.1"/>
    <property type="molecule type" value="Genomic_DNA"/>
</dbReference>
<gene>
    <name evidence="1" type="primary">P0407H12.104</name>
    <name evidence="2" type="ORF">OSJNBa0061L20.124</name>
</gene>
<dbReference type="Proteomes" id="UP000000763">
    <property type="component" value="Chromosome 7"/>
</dbReference>
<name>Q8GRK4_ORYSJ</name>
<evidence type="ECO:0000313" key="3">
    <source>
        <dbReference type="Proteomes" id="UP000000763"/>
    </source>
</evidence>
<reference evidence="2" key="2">
    <citation type="submission" date="2002-05" db="EMBL/GenBank/DDBJ databases">
        <title>Oryza sativa nipponbare(GA3) genomic DNA, chromosome 7, BAC clone:OSJNBa0061L20.</title>
        <authorList>
            <person name="Sasaki T."/>
            <person name="Matsumoto T."/>
            <person name="Katayose Y."/>
        </authorList>
    </citation>
    <scope>NUCLEOTIDE SEQUENCE</scope>
</reference>
<reference evidence="1" key="1">
    <citation type="submission" date="2001-10" db="EMBL/GenBank/DDBJ databases">
        <title>Oryza sativa nipponbare(GA3) genomic DNA, chromosome 7, PAC clone:P0407H12.</title>
        <authorList>
            <person name="Sasaki T."/>
            <person name="Matsumoto T."/>
            <person name="Yamamoto K."/>
        </authorList>
    </citation>
    <scope>NUCLEOTIDE SEQUENCE</scope>
</reference>
<dbReference type="AlphaFoldDB" id="Q8GRK4"/>